<dbReference type="PANTHER" id="PTHR23101">
    <property type="entry name" value="RAB GDP/GTP EXCHANGE FACTOR"/>
    <property type="match status" value="1"/>
</dbReference>
<feature type="region of interest" description="Disordered" evidence="9">
    <location>
        <begin position="852"/>
        <end position="962"/>
    </location>
</feature>
<dbReference type="OrthoDB" id="10264848at2759"/>
<organism evidence="12 13">
    <name type="scientific">Sipha flava</name>
    <name type="common">yellow sugarcane aphid</name>
    <dbReference type="NCBI Taxonomy" id="143950"/>
    <lineage>
        <taxon>Eukaryota</taxon>
        <taxon>Metazoa</taxon>
        <taxon>Ecdysozoa</taxon>
        <taxon>Arthropoda</taxon>
        <taxon>Hexapoda</taxon>
        <taxon>Insecta</taxon>
        <taxon>Pterygota</taxon>
        <taxon>Neoptera</taxon>
        <taxon>Paraneoptera</taxon>
        <taxon>Hemiptera</taxon>
        <taxon>Sternorrhyncha</taxon>
        <taxon>Aphidomorpha</taxon>
        <taxon>Aphidoidea</taxon>
        <taxon>Aphididae</taxon>
        <taxon>Sipha</taxon>
    </lineage>
</organism>
<feature type="region of interest" description="Disordered" evidence="9">
    <location>
        <begin position="568"/>
        <end position="681"/>
    </location>
</feature>
<dbReference type="Pfam" id="PF02204">
    <property type="entry name" value="VPS9"/>
    <property type="match status" value="1"/>
</dbReference>
<dbReference type="GO" id="GO:0005096">
    <property type="term" value="F:GTPase activator activity"/>
    <property type="evidence" value="ECO:0007669"/>
    <property type="project" value="UniProtKB-KW"/>
</dbReference>
<evidence type="ECO:0000256" key="2">
    <source>
        <dbReference type="ARBA" id="ARBA00008489"/>
    </source>
</evidence>
<dbReference type="RefSeq" id="XP_025409443.1">
    <property type="nucleotide sequence ID" value="XM_025553658.1"/>
</dbReference>
<evidence type="ECO:0000256" key="1">
    <source>
        <dbReference type="ARBA" id="ARBA00004170"/>
    </source>
</evidence>
<evidence type="ECO:0000259" key="11">
    <source>
        <dbReference type="PROSITE" id="PS51205"/>
    </source>
</evidence>
<dbReference type="SUPFAM" id="SSF48350">
    <property type="entry name" value="GTPase activation domain, GAP"/>
    <property type="match status" value="1"/>
</dbReference>
<dbReference type="SMART" id="SM00167">
    <property type="entry name" value="VPS9"/>
    <property type="match status" value="1"/>
</dbReference>
<dbReference type="FunFam" id="1.20.1050.80:FF:000001">
    <property type="entry name" value="GTPase-activating protein and VPS9 domain-containing protein 1 isoform X1"/>
    <property type="match status" value="1"/>
</dbReference>
<sequence length="1479" mass="166268">MLLNTEFQSGQLSFRWCKDKPRTMEEQTLLQHLMELATHMRQERLFTQYELNNLQTLNEQVISVSNRLAQEAWITTQQRINLNKLVISNPDCTPADCCETAHHLDDAHFIDAHESIGYENSQTFGVLVQKLRLSPKLLACCLSAGDRLLSSKMPEVVNCTISGIFGSCLMAEDNVLILKLLRHLAVLQLIPADNPHRVLSHGSCAFSRLYSAFHGSLFSAKLFLTAAFHDPIMQLLKDEEKYLDIDPDKARIRFSHLRTSNREESSEYNLKLQNYRKSIVEQLVAIASKFINSLNESLYCFPSSVCWLVRQIHTLLTAGSTLTEKQIYGICVNLVFTYFICPAIVNPEPHGITDADITQIARYNLIQVANIIQVLAMCKYEPIDNKVQDLYQHFNKDCISSIVEALLKTSSRNSLNDENLTVNPNIKLENLIRSVALFTEEELQTFINFLHVVSNDGTLSESDKKELADLLMNIPIIWPDTNSNDKFQLPVEQKKLSLLSKTASTSFGKVLPSTNILNFSNTGGGDYNDDDKSKKDFDKKVLIIPFENTFNSAIGLLPEYKVLELEKSNSQENDEQNNKSYEVTKKKEKPLHSVSHEGSIVDTGNTSDYLEAVSEAASNHSVPSSVELDQDQNDNLSDMVSANVSGRGTPNISGRDTPSSQVTENEDVANGPPMPSARINPSAKQCKFDLDDKFGKFEIKSKMQGMGRDETTSSMVSDTWSMDVLASDNEILDLSDRSQINVQLPPPLQPLPPQAIPNNQQVLDINETASEAWSTDVFASDTDRLAEVDTDDTASVARSDDMLRYELEGRGDMDGTDDSSNYHYSPNVFRPIVEIQQDSSLRSENASLFNNRASRRKVSDSSAESNANKFIGSPDDLPSNRTDIGSNVSRSAFSMVSTSTGQTPTGPSKLSHRPHPSSSQEASVDDGDTNLGLHMSSCSLASTSSSGSSLGTKPKPALMNGSTVTMKTNTNAVLINTKIGNNTGNLITKSISFDKTAERGDREAYDDDSKNKKGFFKNFKISFKNRRGKWYRNDELSYDTLQGSSNNGGNESILNNNISENSLLDESSEDILAKYRKKPSNSLLNLNDKNASQKLGSIKNDEDSVSELNQSIDLETNSFDDAKKKLRLVLSTVDIQYVPWCNETESKPMLNTWRDKDNEVVGLLQYQLAEATNLNDHFLSARLHETIRCLKMFDTHDCQKLIIALKEDYKSRAPYITYLVKCRKTLLTSIAQLNRLLEQIKCDREVCSQFLITKCVQIFLEQNEQWVSEFIDEFEQRKLADEKNQHLNKFLSTLEVEMKRNSIWKGASFDQIDDAKLTIERAIISRVYSLAMYPNGDADFYRDQVLHEHMSNLSKNIVPTHNDLRIPKKFHFECPWPSAQAEISAISAYKTPKDKLQCVFRCTTTLLNLMSMAGEHGNMHPAADDIVPVLVYVLIKANPPSLLSTIQYINSFYGDRLEGEEHYWWIQFCAAIEFIKTMN</sequence>
<dbReference type="GO" id="GO:0031267">
    <property type="term" value="F:small GTPase binding"/>
    <property type="evidence" value="ECO:0007669"/>
    <property type="project" value="TreeGrafter"/>
</dbReference>
<dbReference type="InterPro" id="IPR003123">
    <property type="entry name" value="VPS9"/>
</dbReference>
<comment type="subcellular location">
    <subcellularLocation>
        <location evidence="1">Membrane</location>
        <topology evidence="1">Peripheral membrane protein</topology>
    </subcellularLocation>
</comment>
<dbReference type="PROSITE" id="PS50018">
    <property type="entry name" value="RAS_GTPASE_ACTIV_2"/>
    <property type="match status" value="1"/>
</dbReference>
<evidence type="ECO:0000256" key="6">
    <source>
        <dbReference type="ARBA" id="ARBA00023136"/>
    </source>
</evidence>
<dbReference type="InterPro" id="IPR008936">
    <property type="entry name" value="Rho_GTPase_activation_prot"/>
</dbReference>
<name>A0A8B8FFA8_9HEMI</name>
<keyword evidence="5" id="KW-0344">Guanine-nucleotide releasing factor</keyword>
<dbReference type="PANTHER" id="PTHR23101:SF25">
    <property type="entry name" value="GTPASE-ACTIVATING PROTEIN AND VPS9 DOMAIN-CONTAINING PROTEIN 1"/>
    <property type="match status" value="1"/>
</dbReference>
<dbReference type="Gene3D" id="1.10.246.120">
    <property type="match status" value="1"/>
</dbReference>
<dbReference type="GO" id="GO:0016020">
    <property type="term" value="C:membrane"/>
    <property type="evidence" value="ECO:0007669"/>
    <property type="project" value="UniProtKB-SubCell"/>
</dbReference>
<dbReference type="CTD" id="26130"/>
<feature type="compositionally biased region" description="Polar residues" evidence="9">
    <location>
        <begin position="879"/>
        <end position="896"/>
    </location>
</feature>
<dbReference type="InterPro" id="IPR037191">
    <property type="entry name" value="VPS9_dom_sf"/>
</dbReference>
<dbReference type="GO" id="GO:0006897">
    <property type="term" value="P:endocytosis"/>
    <property type="evidence" value="ECO:0007669"/>
    <property type="project" value="UniProtKB-KW"/>
</dbReference>
<dbReference type="Proteomes" id="UP000694846">
    <property type="component" value="Unplaced"/>
</dbReference>
<evidence type="ECO:0000256" key="9">
    <source>
        <dbReference type="SAM" id="MobiDB-lite"/>
    </source>
</evidence>
<dbReference type="GO" id="GO:0051049">
    <property type="term" value="P:regulation of transport"/>
    <property type="evidence" value="ECO:0007669"/>
    <property type="project" value="UniProtKB-ARBA"/>
</dbReference>
<feature type="domain" description="Ras-GAP" evidence="10">
    <location>
        <begin position="176"/>
        <end position="377"/>
    </location>
</feature>
<feature type="compositionally biased region" description="Low complexity" evidence="9">
    <location>
        <begin position="936"/>
        <end position="952"/>
    </location>
</feature>
<accession>A0A8B8FFA8</accession>
<dbReference type="GO" id="GO:0005829">
    <property type="term" value="C:cytosol"/>
    <property type="evidence" value="ECO:0007669"/>
    <property type="project" value="TreeGrafter"/>
</dbReference>
<keyword evidence="6" id="KW-0472">Membrane</keyword>
<evidence type="ECO:0000256" key="4">
    <source>
        <dbReference type="ARBA" id="ARBA00022583"/>
    </source>
</evidence>
<dbReference type="Pfam" id="PF18151">
    <property type="entry name" value="DUF5601"/>
    <property type="match status" value="1"/>
</dbReference>
<evidence type="ECO:0000256" key="3">
    <source>
        <dbReference type="ARBA" id="ARBA00022468"/>
    </source>
</evidence>
<evidence type="ECO:0000313" key="13">
    <source>
        <dbReference type="RefSeq" id="XP_025409443.1"/>
    </source>
</evidence>
<dbReference type="GeneID" id="112682890"/>
<dbReference type="GO" id="GO:0030139">
    <property type="term" value="C:endocytic vesicle"/>
    <property type="evidence" value="ECO:0007669"/>
    <property type="project" value="TreeGrafter"/>
</dbReference>
<reference evidence="13" key="1">
    <citation type="submission" date="2025-08" db="UniProtKB">
        <authorList>
            <consortium name="RefSeq"/>
        </authorList>
    </citation>
    <scope>IDENTIFICATION</scope>
    <source>
        <tissue evidence="13">Whole body</tissue>
    </source>
</reference>
<dbReference type="Pfam" id="PF00616">
    <property type="entry name" value="RasGAP"/>
    <property type="match status" value="1"/>
</dbReference>
<dbReference type="PROSITE" id="PS51205">
    <property type="entry name" value="VPS9"/>
    <property type="match status" value="1"/>
</dbReference>
<keyword evidence="12" id="KW-1185">Reference proteome</keyword>
<dbReference type="Gene3D" id="1.10.506.10">
    <property type="entry name" value="GTPase Activation - p120gap, domain 1"/>
    <property type="match status" value="1"/>
</dbReference>
<gene>
    <name evidence="13" type="primary">LOC112682890</name>
</gene>
<evidence type="ECO:0000256" key="7">
    <source>
        <dbReference type="ARBA" id="ARBA00053914"/>
    </source>
</evidence>
<dbReference type="InterPro" id="IPR041545">
    <property type="entry name" value="DUF5601"/>
</dbReference>
<dbReference type="InterPro" id="IPR045046">
    <property type="entry name" value="Vps9-like"/>
</dbReference>
<evidence type="ECO:0000256" key="5">
    <source>
        <dbReference type="ARBA" id="ARBA00022658"/>
    </source>
</evidence>
<keyword evidence="3" id="KW-0343">GTPase activation</keyword>
<feature type="compositionally biased region" description="Low complexity" evidence="9">
    <location>
        <begin position="897"/>
        <end position="908"/>
    </location>
</feature>
<dbReference type="Gene3D" id="1.20.1050.80">
    <property type="entry name" value="VPS9 domain"/>
    <property type="match status" value="1"/>
</dbReference>
<feature type="compositionally biased region" description="Polar residues" evidence="9">
    <location>
        <begin position="633"/>
        <end position="663"/>
    </location>
</feature>
<dbReference type="GO" id="GO:0005085">
    <property type="term" value="F:guanyl-nucleotide exchange factor activity"/>
    <property type="evidence" value="ECO:0007669"/>
    <property type="project" value="UniProtKB-KW"/>
</dbReference>
<feature type="compositionally biased region" description="Basic and acidic residues" evidence="9">
    <location>
        <begin position="582"/>
        <end position="595"/>
    </location>
</feature>
<dbReference type="InterPro" id="IPR001936">
    <property type="entry name" value="RasGAP_dom"/>
</dbReference>
<evidence type="ECO:0000256" key="8">
    <source>
        <dbReference type="ARBA" id="ARBA00068997"/>
    </source>
</evidence>
<evidence type="ECO:0000313" key="12">
    <source>
        <dbReference type="Proteomes" id="UP000694846"/>
    </source>
</evidence>
<comment type="function">
    <text evidence="7">Acts both as a GTPase-activating protein (GAP) and a guanine nucleotide exchange factor (GEF), and participates in endocytosis.</text>
</comment>
<feature type="domain" description="VPS9" evidence="11">
    <location>
        <begin position="1340"/>
        <end position="1479"/>
    </location>
</feature>
<dbReference type="SUPFAM" id="SSF109993">
    <property type="entry name" value="VPS9 domain"/>
    <property type="match status" value="1"/>
</dbReference>
<evidence type="ECO:0000259" key="10">
    <source>
        <dbReference type="PROSITE" id="PS50018"/>
    </source>
</evidence>
<protein>
    <recommendedName>
        <fullName evidence="8">Receptor-mediated endocytosis protein 6 homolog</fullName>
    </recommendedName>
</protein>
<comment type="similarity">
    <text evidence="2">Belongs to the GAPVD1 family.</text>
</comment>
<keyword evidence="4" id="KW-0254">Endocytosis</keyword>
<proteinExistence type="inferred from homology"/>